<dbReference type="GO" id="GO:0022857">
    <property type="term" value="F:transmembrane transporter activity"/>
    <property type="evidence" value="ECO:0007669"/>
    <property type="project" value="InterPro"/>
</dbReference>
<keyword evidence="2 5" id="KW-0812">Transmembrane</keyword>
<feature type="transmembrane region" description="Helical" evidence="5">
    <location>
        <begin position="225"/>
        <end position="248"/>
    </location>
</feature>
<dbReference type="PROSITE" id="PS50850">
    <property type="entry name" value="MFS"/>
    <property type="match status" value="1"/>
</dbReference>
<feature type="transmembrane region" description="Helical" evidence="5">
    <location>
        <begin position="457"/>
        <end position="479"/>
    </location>
</feature>
<reference evidence="8" key="4">
    <citation type="submission" date="2025-05" db="UniProtKB">
        <authorList>
            <consortium name="Ensembl"/>
        </authorList>
    </citation>
    <scope>IDENTIFICATION</scope>
</reference>
<feature type="transmembrane region" description="Helical" evidence="5">
    <location>
        <begin position="254"/>
        <end position="273"/>
    </location>
</feature>
<evidence type="ECO:0000313" key="8">
    <source>
        <dbReference type="Ensembl" id="ENSCMIP00000008028.1"/>
    </source>
</evidence>
<dbReference type="GeneID" id="103183670"/>
<feature type="transmembrane region" description="Helical" evidence="5">
    <location>
        <begin position="167"/>
        <end position="185"/>
    </location>
</feature>
<evidence type="ECO:0000313" key="7">
    <source>
        <dbReference type="EMBL" id="AFO96722.1"/>
    </source>
</evidence>
<dbReference type="GO" id="GO:0016020">
    <property type="term" value="C:membrane"/>
    <property type="evidence" value="ECO:0007669"/>
    <property type="project" value="UniProtKB-SubCell"/>
</dbReference>
<dbReference type="PANTHER" id="PTHR24064">
    <property type="entry name" value="SOLUTE CARRIER FAMILY 22 MEMBER"/>
    <property type="match status" value="1"/>
</dbReference>
<keyword evidence="9" id="KW-1185">Reference proteome</keyword>
<dbReference type="InterPro" id="IPR036259">
    <property type="entry name" value="MFS_trans_sf"/>
</dbReference>
<dbReference type="AlphaFoldDB" id="V9KFT2"/>
<evidence type="ECO:0000259" key="6">
    <source>
        <dbReference type="PROSITE" id="PS50850"/>
    </source>
</evidence>
<evidence type="ECO:0000256" key="1">
    <source>
        <dbReference type="ARBA" id="ARBA00004141"/>
    </source>
</evidence>
<feature type="transmembrane region" description="Helical" evidence="5">
    <location>
        <begin position="368"/>
        <end position="390"/>
    </location>
</feature>
<evidence type="ECO:0000256" key="4">
    <source>
        <dbReference type="ARBA" id="ARBA00023136"/>
    </source>
</evidence>
<dbReference type="RefSeq" id="XP_007899456.1">
    <property type="nucleotide sequence ID" value="XM_007901265.2"/>
</dbReference>
<proteinExistence type="evidence at transcript level"/>
<reference evidence="7 9" key="3">
    <citation type="journal article" date="2014" name="Nature">
        <title>Elephant shark genome provides unique insights into gnathostome evolution.</title>
        <authorList>
            <consortium name="International Elephant Shark Genome Sequencing Consortium"/>
            <person name="Venkatesh B."/>
            <person name="Lee A.P."/>
            <person name="Ravi V."/>
            <person name="Maurya A.K."/>
            <person name="Lian M.M."/>
            <person name="Swann J.B."/>
            <person name="Ohta Y."/>
            <person name="Flajnik M.F."/>
            <person name="Sutoh Y."/>
            <person name="Kasahara M."/>
            <person name="Hoon S."/>
            <person name="Gangu V."/>
            <person name="Roy S.W."/>
            <person name="Irimia M."/>
            <person name="Korzh V."/>
            <person name="Kondrychyn I."/>
            <person name="Lim Z.W."/>
            <person name="Tay B.H."/>
            <person name="Tohari S."/>
            <person name="Kong K.W."/>
            <person name="Ho S."/>
            <person name="Lorente-Galdos B."/>
            <person name="Quilez J."/>
            <person name="Marques-Bonet T."/>
            <person name="Raney B.J."/>
            <person name="Ingham P.W."/>
            <person name="Tay A."/>
            <person name="Hillier L.W."/>
            <person name="Minx P."/>
            <person name="Boehm T."/>
            <person name="Wilson R.K."/>
            <person name="Brenner S."/>
            <person name="Warren W.C."/>
        </authorList>
    </citation>
    <scope>NUCLEOTIDE SEQUENCE</scope>
    <source>
        <tissue evidence="7">Intestine</tissue>
    </source>
</reference>
<sequence>MRDFDEITAFLGEWGPYQQLVFFLLIASVLPNGMNNMWMVFIAATPHHRCLIPTHLNISEAWMNRTIPVEVGTLQYSKCRRYRLDVIKNISENFPNGEIDMSTVEQEHCLDGWEYDRDPYLSTIVSEWDLVCDDDWQGPFSSSMFFLGMLVGSLLCGQASDRFGRKIVLFGSMVIQIVFNIILSFSPNWEVFSLFNFLGGAGHSANYLTTFVLGSELLGKSTRIIYSTLGICSAYAIGYMLLPLFAFFLRGWRILLLVLSVPGAIFLSLWWFIPESPRWLLSKGRAQEAEAIIRLIAKKNGVTSPTVLFSEVELEEMKAKNVKSYTVIHLIKSRKIRYITLINLILWMIIALGYFGLSLNTPNLHGDVYLNCFISAAIEIPATVAIWLFLWKLPRSFTIAAILLLGGIILLFIQLIPSKLSILVTVMVMIGKFCFACAFNMVFVYSSEFYPTVLRNTGVGTSSMAARATSILAPYFVYLGAFDEFLPFNVMGSLGILAGILTLFLPETLNVPLPDTIEDMQHIKGLKFWIYKKQNLSNQVEKLGKDNIAAITEEY</sequence>
<reference evidence="9" key="2">
    <citation type="journal article" date="2007" name="PLoS Biol.">
        <title>Survey sequencing and comparative analysis of the elephant shark (Callorhinchus milii) genome.</title>
        <authorList>
            <person name="Venkatesh B."/>
            <person name="Kirkness E.F."/>
            <person name="Loh Y.H."/>
            <person name="Halpern A.L."/>
            <person name="Lee A.P."/>
            <person name="Johnson J."/>
            <person name="Dandona N."/>
            <person name="Viswanathan L.D."/>
            <person name="Tay A."/>
            <person name="Venter J.C."/>
            <person name="Strausberg R.L."/>
            <person name="Brenner S."/>
        </authorList>
    </citation>
    <scope>NUCLEOTIDE SEQUENCE [LARGE SCALE GENOMIC DNA]</scope>
</reference>
<dbReference type="Ensembl" id="ENSCMIT00000008259.1">
    <property type="protein sequence ID" value="ENSCMIP00000008028.1"/>
    <property type="gene ID" value="ENSCMIG00000004323.1"/>
</dbReference>
<dbReference type="Pfam" id="PF00083">
    <property type="entry name" value="Sugar_tr"/>
    <property type="match status" value="1"/>
</dbReference>
<dbReference type="OrthoDB" id="3936150at2759"/>
<keyword evidence="4 5" id="KW-0472">Membrane</keyword>
<keyword evidence="3 5" id="KW-1133">Transmembrane helix</keyword>
<feature type="domain" description="Major facilitator superfamily (MFS) profile" evidence="6">
    <location>
        <begin position="86"/>
        <end position="510"/>
    </location>
</feature>
<organism evidence="7">
    <name type="scientific">Callorhinchus milii</name>
    <name type="common">Ghost shark</name>
    <dbReference type="NCBI Taxonomy" id="7868"/>
    <lineage>
        <taxon>Eukaryota</taxon>
        <taxon>Metazoa</taxon>
        <taxon>Chordata</taxon>
        <taxon>Craniata</taxon>
        <taxon>Vertebrata</taxon>
        <taxon>Chondrichthyes</taxon>
        <taxon>Holocephali</taxon>
        <taxon>Chimaeriformes</taxon>
        <taxon>Callorhinchidae</taxon>
        <taxon>Callorhinchus</taxon>
    </lineage>
</organism>
<dbReference type="SUPFAM" id="SSF103473">
    <property type="entry name" value="MFS general substrate transporter"/>
    <property type="match status" value="1"/>
</dbReference>
<dbReference type="KEGG" id="cmk:103183670"/>
<dbReference type="STRING" id="7868.ENSCMIP00000008028"/>
<reference evidence="9" key="1">
    <citation type="journal article" date="2006" name="Science">
        <title>Ancient noncoding elements conserved in the human genome.</title>
        <authorList>
            <person name="Venkatesh B."/>
            <person name="Kirkness E.F."/>
            <person name="Loh Y.H."/>
            <person name="Halpern A.L."/>
            <person name="Lee A.P."/>
            <person name="Johnson J."/>
            <person name="Dandona N."/>
            <person name="Viswanathan L.D."/>
            <person name="Tay A."/>
            <person name="Venter J.C."/>
            <person name="Strausberg R.L."/>
            <person name="Brenner S."/>
        </authorList>
    </citation>
    <scope>NUCLEOTIDE SEQUENCE [LARGE SCALE GENOMIC DNA]</scope>
</reference>
<accession>V9KFT2</accession>
<feature type="transmembrane region" description="Helical" evidence="5">
    <location>
        <begin position="397"/>
        <end position="416"/>
    </location>
</feature>
<feature type="transmembrane region" description="Helical" evidence="5">
    <location>
        <begin position="20"/>
        <end position="44"/>
    </location>
</feature>
<protein>
    <submittedName>
        <fullName evidence="7">Solute carrier family 22 (Organic cation/carnitine transporter), member 5</fullName>
    </submittedName>
    <submittedName>
        <fullName evidence="8">Solute carrier family 22 member 5-like</fullName>
    </submittedName>
</protein>
<dbReference type="Gene3D" id="1.20.1250.20">
    <property type="entry name" value="MFS general substrate transporter like domains"/>
    <property type="match status" value="1"/>
</dbReference>
<feature type="transmembrane region" description="Helical" evidence="5">
    <location>
        <begin position="485"/>
        <end position="505"/>
    </location>
</feature>
<feature type="transmembrane region" description="Helical" evidence="5">
    <location>
        <begin position="338"/>
        <end position="356"/>
    </location>
</feature>
<evidence type="ECO:0000256" key="2">
    <source>
        <dbReference type="ARBA" id="ARBA00022692"/>
    </source>
</evidence>
<dbReference type="GeneTree" id="ENSGT00940000163251"/>
<dbReference type="InterPro" id="IPR005828">
    <property type="entry name" value="MFS_sugar_transport-like"/>
</dbReference>
<gene>
    <name evidence="8" type="primary">LOC103183670</name>
</gene>
<dbReference type="InterPro" id="IPR020846">
    <property type="entry name" value="MFS_dom"/>
</dbReference>
<dbReference type="OMA" id="DAYFNCF"/>
<dbReference type="Proteomes" id="UP000314986">
    <property type="component" value="Unassembled WGS sequence"/>
</dbReference>
<evidence type="ECO:0000313" key="9">
    <source>
        <dbReference type="Proteomes" id="UP000314986"/>
    </source>
</evidence>
<dbReference type="EMBL" id="JW864205">
    <property type="protein sequence ID" value="AFO96722.1"/>
    <property type="molecule type" value="mRNA"/>
</dbReference>
<evidence type="ECO:0000256" key="5">
    <source>
        <dbReference type="SAM" id="Phobius"/>
    </source>
</evidence>
<feature type="transmembrane region" description="Helical" evidence="5">
    <location>
        <begin position="422"/>
        <end position="445"/>
    </location>
</feature>
<comment type="subcellular location">
    <subcellularLocation>
        <location evidence="1">Membrane</location>
        <topology evidence="1">Multi-pass membrane protein</topology>
    </subcellularLocation>
</comment>
<name>V9KFT2_CALMI</name>
<evidence type="ECO:0000256" key="3">
    <source>
        <dbReference type="ARBA" id="ARBA00022989"/>
    </source>
</evidence>